<gene>
    <name evidence="2" type="ORF">M441DRAFT_87505</name>
</gene>
<evidence type="ECO:0000313" key="2">
    <source>
        <dbReference type="EMBL" id="PTB44537.1"/>
    </source>
</evidence>
<dbReference type="OrthoDB" id="10003767at2759"/>
<dbReference type="InterPro" id="IPR035896">
    <property type="entry name" value="AN1-like_Znf"/>
</dbReference>
<dbReference type="Pfam" id="PF01636">
    <property type="entry name" value="APH"/>
    <property type="match status" value="1"/>
</dbReference>
<name>A0A2T3ZIB0_TRIA4</name>
<dbReference type="InterPro" id="IPR011009">
    <property type="entry name" value="Kinase-like_dom_sf"/>
</dbReference>
<protein>
    <recommendedName>
        <fullName evidence="1">Aminoglycoside phosphotransferase domain-containing protein</fullName>
    </recommendedName>
</protein>
<dbReference type="SUPFAM" id="SSF56112">
    <property type="entry name" value="Protein kinase-like (PK-like)"/>
    <property type="match status" value="1"/>
</dbReference>
<dbReference type="PANTHER" id="PTHR21310:SF15">
    <property type="entry name" value="AMINOGLYCOSIDE PHOSPHOTRANSFERASE DOMAIN-CONTAINING PROTEIN"/>
    <property type="match status" value="1"/>
</dbReference>
<dbReference type="InterPro" id="IPR051678">
    <property type="entry name" value="AGP_Transferase"/>
</dbReference>
<dbReference type="InterPro" id="IPR002575">
    <property type="entry name" value="Aminoglycoside_PTrfase"/>
</dbReference>
<reference evidence="2 3" key="1">
    <citation type="submission" date="2016-07" db="EMBL/GenBank/DDBJ databases">
        <title>Multiple horizontal gene transfer events from other fungi enriched the ability of initially mycotrophic Trichoderma (Ascomycota) to feed on dead plant biomass.</title>
        <authorList>
            <consortium name="DOE Joint Genome Institute"/>
            <person name="Aerts A."/>
            <person name="Atanasova L."/>
            <person name="Chenthamara K."/>
            <person name="Zhang J."/>
            <person name="Grujic M."/>
            <person name="Henrissat B."/>
            <person name="Kuo A."/>
            <person name="Salamov A."/>
            <person name="Lipzen A."/>
            <person name="Labutti K."/>
            <person name="Barry K."/>
            <person name="Miao Y."/>
            <person name="Rahimi M.J."/>
            <person name="Shen Q."/>
            <person name="Grigoriev I.V."/>
            <person name="Kubicek C.P."/>
            <person name="Druzhinina I.S."/>
        </authorList>
    </citation>
    <scope>NUCLEOTIDE SEQUENCE [LARGE SCALE GENOMIC DNA]</scope>
    <source>
        <strain evidence="2 3">CBS 433.97</strain>
    </source>
</reference>
<keyword evidence="3" id="KW-1185">Reference proteome</keyword>
<dbReference type="PANTHER" id="PTHR21310">
    <property type="entry name" value="AMINOGLYCOSIDE PHOSPHOTRANSFERASE-RELATED-RELATED"/>
    <property type="match status" value="1"/>
</dbReference>
<evidence type="ECO:0000313" key="3">
    <source>
        <dbReference type="Proteomes" id="UP000240493"/>
    </source>
</evidence>
<dbReference type="SUPFAM" id="SSF118310">
    <property type="entry name" value="AN1-like Zinc finger"/>
    <property type="match status" value="1"/>
</dbReference>
<dbReference type="STRING" id="1042311.A0A2T3ZIB0"/>
<organism evidence="2 3">
    <name type="scientific">Trichoderma asperellum (strain ATCC 204424 / CBS 433.97 / NBRC 101777)</name>
    <dbReference type="NCBI Taxonomy" id="1042311"/>
    <lineage>
        <taxon>Eukaryota</taxon>
        <taxon>Fungi</taxon>
        <taxon>Dikarya</taxon>
        <taxon>Ascomycota</taxon>
        <taxon>Pezizomycotina</taxon>
        <taxon>Sordariomycetes</taxon>
        <taxon>Hypocreomycetidae</taxon>
        <taxon>Hypocreales</taxon>
        <taxon>Hypocreaceae</taxon>
        <taxon>Trichoderma</taxon>
    </lineage>
</organism>
<proteinExistence type="predicted"/>
<evidence type="ECO:0000259" key="1">
    <source>
        <dbReference type="Pfam" id="PF01636"/>
    </source>
</evidence>
<dbReference type="AlphaFoldDB" id="A0A2T3ZIB0"/>
<sequence length="432" mass="49076">MPLWMCDFENCCRPAVRKSGDCLLCNRHLCSIHLLPSHHTCPQWKDEDAYDPAAGVAKENELEALIARINIRALEDKATHLRHGISCSITPLTSHDVNSLMGGMNCHVEIRFSDGMIWIARIRRSNSKSPSPAVRDYIIQSEVATLKFLHQTNVPVPKVFDFALEQPGNPVGVGFILMEKLQGKALQWDTTTQEQKKKVMQQMTDIFIELHRYPFTLLGSFNNNGTSSEPQVGAIAHELLMDFEHSKMRTIGPFSCPEQYHYSLLQKILSMIVQEEMYSQVAVDAYLIHIFLIDLVPLVTSSCSQNSDTFFYLRHTDDKGDHILVDQDFNITGIIDWEWAQTAPAFQAFKSPTGFLPVQEFYDGSNDLGDDEIVFARLFEEKGRQDLADCVWKGRLQHRFEFCCGYDLEDWDGFVGLFQGLRDAAAVDQGLE</sequence>
<dbReference type="EMBL" id="KZ679258">
    <property type="protein sequence ID" value="PTB44537.1"/>
    <property type="molecule type" value="Genomic_DNA"/>
</dbReference>
<dbReference type="Proteomes" id="UP000240493">
    <property type="component" value="Unassembled WGS sequence"/>
</dbReference>
<accession>A0A2T3ZIB0</accession>
<feature type="domain" description="Aminoglycoside phosphotransferase" evidence="1">
    <location>
        <begin position="139"/>
        <end position="219"/>
    </location>
</feature>